<comment type="subcellular location">
    <subcellularLocation>
        <location evidence="1 11">Golgi apparatus membrane</location>
        <topology evidence="1 11">Single-pass type II membrane protein</topology>
    </subcellularLocation>
</comment>
<comment type="similarity">
    <text evidence="2 11">Belongs to the glycosyltransferase 31 family.</text>
</comment>
<dbReference type="Gene3D" id="3.90.550.50">
    <property type="match status" value="1"/>
</dbReference>
<name>A0A7M7JZL0_VARDE</name>
<dbReference type="AlphaFoldDB" id="A0A7M7JZL0"/>
<dbReference type="Pfam" id="PF01762">
    <property type="entry name" value="Galactosyl_T"/>
    <property type="match status" value="1"/>
</dbReference>
<evidence type="ECO:0000256" key="2">
    <source>
        <dbReference type="ARBA" id="ARBA00008661"/>
    </source>
</evidence>
<dbReference type="EnsemblMetazoa" id="XM_022802300">
    <property type="protein sequence ID" value="XP_022658035"/>
    <property type="gene ID" value="LOC111249031"/>
</dbReference>
<organism evidence="12 13">
    <name type="scientific">Varroa destructor</name>
    <name type="common">Honeybee mite</name>
    <dbReference type="NCBI Taxonomy" id="109461"/>
    <lineage>
        <taxon>Eukaryota</taxon>
        <taxon>Metazoa</taxon>
        <taxon>Ecdysozoa</taxon>
        <taxon>Arthropoda</taxon>
        <taxon>Chelicerata</taxon>
        <taxon>Arachnida</taxon>
        <taxon>Acari</taxon>
        <taxon>Parasitiformes</taxon>
        <taxon>Mesostigmata</taxon>
        <taxon>Gamasina</taxon>
        <taxon>Dermanyssoidea</taxon>
        <taxon>Varroidae</taxon>
        <taxon>Varroa</taxon>
    </lineage>
</organism>
<evidence type="ECO:0000313" key="12">
    <source>
        <dbReference type="EnsemblMetazoa" id="XP_022658035"/>
    </source>
</evidence>
<keyword evidence="5" id="KW-0812">Transmembrane</keyword>
<evidence type="ECO:0000256" key="5">
    <source>
        <dbReference type="ARBA" id="ARBA00022692"/>
    </source>
</evidence>
<dbReference type="GO" id="GO:0006493">
    <property type="term" value="P:protein O-linked glycosylation"/>
    <property type="evidence" value="ECO:0007669"/>
    <property type="project" value="TreeGrafter"/>
</dbReference>
<evidence type="ECO:0000313" key="13">
    <source>
        <dbReference type="Proteomes" id="UP000594260"/>
    </source>
</evidence>
<evidence type="ECO:0000256" key="10">
    <source>
        <dbReference type="ARBA" id="ARBA00023180"/>
    </source>
</evidence>
<dbReference type="FunCoup" id="A0A7M7JZL0">
    <property type="interactions" value="33"/>
</dbReference>
<evidence type="ECO:0000256" key="1">
    <source>
        <dbReference type="ARBA" id="ARBA00004323"/>
    </source>
</evidence>
<evidence type="ECO:0000256" key="4">
    <source>
        <dbReference type="ARBA" id="ARBA00022679"/>
    </source>
</evidence>
<keyword evidence="3 11" id="KW-0328">Glycosyltransferase</keyword>
<dbReference type="PANTHER" id="PTHR11214">
    <property type="entry name" value="BETA-1,3-N-ACETYLGLUCOSAMINYLTRANSFERASE"/>
    <property type="match status" value="1"/>
</dbReference>
<reference evidence="12" key="1">
    <citation type="submission" date="2021-01" db="UniProtKB">
        <authorList>
            <consortium name="EnsemblMetazoa"/>
        </authorList>
    </citation>
    <scope>IDENTIFICATION</scope>
</reference>
<dbReference type="FunFam" id="3.90.550.50:FF:000001">
    <property type="entry name" value="Hexosyltransferase"/>
    <property type="match status" value="1"/>
</dbReference>
<keyword evidence="6" id="KW-0735">Signal-anchor</keyword>
<evidence type="ECO:0000256" key="7">
    <source>
        <dbReference type="ARBA" id="ARBA00022989"/>
    </source>
</evidence>
<dbReference type="GO" id="GO:0016758">
    <property type="term" value="F:hexosyltransferase activity"/>
    <property type="evidence" value="ECO:0007669"/>
    <property type="project" value="InterPro"/>
</dbReference>
<protein>
    <recommendedName>
        <fullName evidence="11">Hexosyltransferase</fullName>
        <ecNumber evidence="11">2.4.1.-</ecNumber>
    </recommendedName>
</protein>
<dbReference type="PANTHER" id="PTHR11214:SF334">
    <property type="entry name" value="HEXOSYLTRANSFERASE"/>
    <property type="match status" value="1"/>
</dbReference>
<keyword evidence="9" id="KW-0472">Membrane</keyword>
<proteinExistence type="inferred from homology"/>
<evidence type="ECO:0000256" key="9">
    <source>
        <dbReference type="ARBA" id="ARBA00023136"/>
    </source>
</evidence>
<keyword evidence="10" id="KW-0325">Glycoprotein</keyword>
<dbReference type="EC" id="2.4.1.-" evidence="11"/>
<dbReference type="InterPro" id="IPR002659">
    <property type="entry name" value="Glyco_trans_31"/>
</dbReference>
<evidence type="ECO:0000256" key="11">
    <source>
        <dbReference type="RuleBase" id="RU363063"/>
    </source>
</evidence>
<sequence>MSRLRAARAALGLVSFTSVFGIVLRALLLEPMTKAGLPQARYLAVPKKCNESANLLVCVFSKPINIENRLAIRDTWGKAFVQAGAKVVFLLGKSYDPILIEEIRAYGDIVQEDFKDSYYNLTLKSLAMIRYAATRCPRVQFILKADDDVLINTKKFLKDINHLAQPKSIWGNLAQGWTPIRQPTSKWYVPPYLYNETYFPDFVTGVSYLMTGDCPALLYEGSQNLRYLYLEDVFWTGIVAEKVGITRFAQAGFSNSRVFLRACDPSAGPWFMSHGYTPEYLRISWRSLQKRLAMCDKVKRKDPAVHRVY</sequence>
<evidence type="ECO:0000256" key="8">
    <source>
        <dbReference type="ARBA" id="ARBA00023034"/>
    </source>
</evidence>
<keyword evidence="4" id="KW-0808">Transferase</keyword>
<dbReference type="GeneID" id="111249031"/>
<accession>A0A7M7JZL0</accession>
<keyword evidence="7" id="KW-1133">Transmembrane helix</keyword>
<keyword evidence="8 11" id="KW-0333">Golgi apparatus</keyword>
<evidence type="ECO:0000256" key="3">
    <source>
        <dbReference type="ARBA" id="ARBA00022676"/>
    </source>
</evidence>
<evidence type="ECO:0000256" key="6">
    <source>
        <dbReference type="ARBA" id="ARBA00022968"/>
    </source>
</evidence>
<dbReference type="GO" id="GO:0000139">
    <property type="term" value="C:Golgi membrane"/>
    <property type="evidence" value="ECO:0007669"/>
    <property type="project" value="UniProtKB-SubCell"/>
</dbReference>
<keyword evidence="13" id="KW-1185">Reference proteome</keyword>
<dbReference type="Proteomes" id="UP000594260">
    <property type="component" value="Unplaced"/>
</dbReference>
<dbReference type="KEGG" id="vde:111249031"/>
<dbReference type="RefSeq" id="XP_022658035.1">
    <property type="nucleotide sequence ID" value="XM_022802300.1"/>
</dbReference>
<dbReference type="InParanoid" id="A0A7M7JZL0"/>
<dbReference type="OrthoDB" id="5512589at2759"/>
<dbReference type="OMA" id="SITMVRW"/>